<dbReference type="AlphaFoldDB" id="A0AAW5R7D3"/>
<protein>
    <submittedName>
        <fullName evidence="1">Uncharacterized protein</fullName>
    </submittedName>
</protein>
<comment type="caution">
    <text evidence="1">The sequence shown here is derived from an EMBL/GenBank/DDBJ whole genome shotgun (WGS) entry which is preliminary data.</text>
</comment>
<reference evidence="1 2" key="1">
    <citation type="submission" date="2022-04" db="EMBL/GenBank/DDBJ databases">
        <authorList>
            <person name="Ye Y.-Q."/>
            <person name="Du Z.-J."/>
        </authorList>
    </citation>
    <scope>NUCLEOTIDE SEQUENCE [LARGE SCALE GENOMIC DNA]</scope>
    <source>
        <strain evidence="1 2">A6E488</strain>
    </source>
</reference>
<gene>
    <name evidence="1" type="ORF">MUB46_23620</name>
</gene>
<keyword evidence="2" id="KW-1185">Reference proteome</keyword>
<sequence>MNNTLLGTIAGAWRLAVDYVRDKRQAARTMREFNALDPHEASRILAETGMDASDLRDAVSRPFAFEDLMAKGMVSVGIDPDAFAAQDSDWFRDLQRNCAMCRQRGHCRQVIAHSAFAERFHDFCPNSGDFDLILEAGARGSAATERPVYLN</sequence>
<dbReference type="RefSeq" id="WP_261618447.1">
    <property type="nucleotide sequence ID" value="NZ_JALIDZ010000016.1"/>
</dbReference>
<evidence type="ECO:0000313" key="2">
    <source>
        <dbReference type="Proteomes" id="UP001320898"/>
    </source>
</evidence>
<dbReference type="EMBL" id="JALIDZ010000016">
    <property type="protein sequence ID" value="MCT8974858.1"/>
    <property type="molecule type" value="Genomic_DNA"/>
</dbReference>
<organism evidence="1 2">
    <name type="scientific">Microbaculum marinisediminis</name>
    <dbReference type="NCBI Taxonomy" id="2931392"/>
    <lineage>
        <taxon>Bacteria</taxon>
        <taxon>Pseudomonadati</taxon>
        <taxon>Pseudomonadota</taxon>
        <taxon>Alphaproteobacteria</taxon>
        <taxon>Hyphomicrobiales</taxon>
        <taxon>Tepidamorphaceae</taxon>
        <taxon>Microbaculum</taxon>
    </lineage>
</organism>
<dbReference type="Proteomes" id="UP001320898">
    <property type="component" value="Unassembled WGS sequence"/>
</dbReference>
<accession>A0AAW5R7D3</accession>
<proteinExistence type="predicted"/>
<evidence type="ECO:0000313" key="1">
    <source>
        <dbReference type="EMBL" id="MCT8974858.1"/>
    </source>
</evidence>
<name>A0AAW5R7D3_9HYPH</name>